<sequence length="449" mass="50328">MLNDAKIKAAKPREKPYKLTDSNQLYLHVTPTGGRHWRMNYTYGVGASGKPAQKTLTFGPYPALTLVEARKRRDVAKDLLRDGRDPAVERRIAAKARTLSDGNTFERIARQWYEANVPRWSTHHASDVITSLARDVFPQLGNLPLSVITASKVLEVLKKIEDRDAVETAKRLRQRMSAVFVYAIASGIAENDPAAIVRGALKPIVLRGRQPAITDLTGVRQVLIDAEAERSRTVTKFALRFLALTAVRPGELRGAAWDEMEDLEPRFAVKAGERVQINAPLWRIPGARMKGEKARKAETGGDHLVPLSHQAVEVLDVLRRLTGTGPLCFPNERHVRKPMSENAIGYLLNRAGYHHRHVPHGWRAAFSTIMNEWAKHSGNPDDRAVIDLMLAHVPKDKVESAYNRAAFMPRRRELAQTWADMLVADMWPPEVHLGQPIRYSIGNPKPLAN</sequence>
<evidence type="ECO:0000256" key="5">
    <source>
        <dbReference type="PROSITE-ProRule" id="PRU01248"/>
    </source>
</evidence>
<comment type="similarity">
    <text evidence="1">Belongs to the 'phage' integrase family.</text>
</comment>
<organism evidence="8 9">
    <name type="scientific">Sphingomonas prati</name>
    <dbReference type="NCBI Taxonomy" id="1843237"/>
    <lineage>
        <taxon>Bacteria</taxon>
        <taxon>Pseudomonadati</taxon>
        <taxon>Pseudomonadota</taxon>
        <taxon>Alphaproteobacteria</taxon>
        <taxon>Sphingomonadales</taxon>
        <taxon>Sphingomonadaceae</taxon>
        <taxon>Sphingomonas</taxon>
    </lineage>
</organism>
<evidence type="ECO:0000256" key="3">
    <source>
        <dbReference type="ARBA" id="ARBA00023125"/>
    </source>
</evidence>
<dbReference type="InterPro" id="IPR011010">
    <property type="entry name" value="DNA_brk_join_enz"/>
</dbReference>
<dbReference type="Gene3D" id="1.10.443.10">
    <property type="entry name" value="Intergrase catalytic core"/>
    <property type="match status" value="1"/>
</dbReference>
<keyword evidence="3 5" id="KW-0238">DNA-binding</keyword>
<protein>
    <submittedName>
        <fullName evidence="8">Integrase</fullName>
    </submittedName>
</protein>
<feature type="domain" description="Tyr recombinase" evidence="6">
    <location>
        <begin position="209"/>
        <end position="416"/>
    </location>
</feature>
<keyword evidence="2" id="KW-0229">DNA integration</keyword>
<name>A0A7W9F0E5_9SPHN</name>
<dbReference type="EMBL" id="JACIJR010000002">
    <property type="protein sequence ID" value="MBB5728297.1"/>
    <property type="molecule type" value="Genomic_DNA"/>
</dbReference>
<dbReference type="Proteomes" id="UP000546701">
    <property type="component" value="Unassembled WGS sequence"/>
</dbReference>
<dbReference type="PROSITE" id="PS51900">
    <property type="entry name" value="CB"/>
    <property type="match status" value="1"/>
</dbReference>
<feature type="domain" description="Core-binding (CB)" evidence="7">
    <location>
        <begin position="103"/>
        <end position="184"/>
    </location>
</feature>
<gene>
    <name evidence="8" type="ORF">FHS99_000767</name>
</gene>
<keyword evidence="4" id="KW-0233">DNA recombination</keyword>
<dbReference type="Gene3D" id="1.10.150.130">
    <property type="match status" value="1"/>
</dbReference>
<evidence type="ECO:0000313" key="9">
    <source>
        <dbReference type="Proteomes" id="UP000546701"/>
    </source>
</evidence>
<proteinExistence type="inferred from homology"/>
<dbReference type="InterPro" id="IPR010998">
    <property type="entry name" value="Integrase_recombinase_N"/>
</dbReference>
<dbReference type="InterPro" id="IPR025166">
    <property type="entry name" value="Integrase_DNA_bind_dom"/>
</dbReference>
<dbReference type="SUPFAM" id="SSF56349">
    <property type="entry name" value="DNA breaking-rejoining enzymes"/>
    <property type="match status" value="1"/>
</dbReference>
<dbReference type="AlphaFoldDB" id="A0A7W9F0E5"/>
<dbReference type="InterPro" id="IPR044068">
    <property type="entry name" value="CB"/>
</dbReference>
<dbReference type="Pfam" id="PF00589">
    <property type="entry name" value="Phage_integrase"/>
    <property type="match status" value="1"/>
</dbReference>
<dbReference type="RefSeq" id="WP_232477383.1">
    <property type="nucleotide sequence ID" value="NZ_JACIJR010000002.1"/>
</dbReference>
<dbReference type="PANTHER" id="PTHR30629">
    <property type="entry name" value="PROPHAGE INTEGRASE"/>
    <property type="match status" value="1"/>
</dbReference>
<dbReference type="PANTHER" id="PTHR30629:SF2">
    <property type="entry name" value="PROPHAGE INTEGRASE INTS-RELATED"/>
    <property type="match status" value="1"/>
</dbReference>
<accession>A0A7W9F0E5</accession>
<comment type="caution">
    <text evidence="8">The sequence shown here is derived from an EMBL/GenBank/DDBJ whole genome shotgun (WGS) entry which is preliminary data.</text>
</comment>
<dbReference type="Pfam" id="PF13356">
    <property type="entry name" value="Arm-DNA-bind_3"/>
    <property type="match status" value="1"/>
</dbReference>
<keyword evidence="9" id="KW-1185">Reference proteome</keyword>
<evidence type="ECO:0000256" key="1">
    <source>
        <dbReference type="ARBA" id="ARBA00008857"/>
    </source>
</evidence>
<dbReference type="GO" id="GO:0006310">
    <property type="term" value="P:DNA recombination"/>
    <property type="evidence" value="ECO:0007669"/>
    <property type="project" value="UniProtKB-KW"/>
</dbReference>
<evidence type="ECO:0000259" key="6">
    <source>
        <dbReference type="PROSITE" id="PS51898"/>
    </source>
</evidence>
<dbReference type="GO" id="GO:0015074">
    <property type="term" value="P:DNA integration"/>
    <property type="evidence" value="ECO:0007669"/>
    <property type="project" value="UniProtKB-KW"/>
</dbReference>
<dbReference type="GO" id="GO:0003677">
    <property type="term" value="F:DNA binding"/>
    <property type="evidence" value="ECO:0007669"/>
    <property type="project" value="UniProtKB-UniRule"/>
</dbReference>
<dbReference type="PROSITE" id="PS51898">
    <property type="entry name" value="TYR_RECOMBINASE"/>
    <property type="match status" value="1"/>
</dbReference>
<reference evidence="8 9" key="1">
    <citation type="submission" date="2020-08" db="EMBL/GenBank/DDBJ databases">
        <title>Genomic Encyclopedia of Type Strains, Phase IV (KMG-IV): sequencing the most valuable type-strain genomes for metagenomic binning, comparative biology and taxonomic classification.</title>
        <authorList>
            <person name="Goeker M."/>
        </authorList>
    </citation>
    <scope>NUCLEOTIDE SEQUENCE [LARGE SCALE GENOMIC DNA]</scope>
    <source>
        <strain evidence="8 9">DSM 103336</strain>
    </source>
</reference>
<evidence type="ECO:0000256" key="4">
    <source>
        <dbReference type="ARBA" id="ARBA00023172"/>
    </source>
</evidence>
<evidence type="ECO:0000256" key="2">
    <source>
        <dbReference type="ARBA" id="ARBA00022908"/>
    </source>
</evidence>
<dbReference type="InterPro" id="IPR050808">
    <property type="entry name" value="Phage_Integrase"/>
</dbReference>
<dbReference type="InterPro" id="IPR038488">
    <property type="entry name" value="Integrase_DNA-bd_sf"/>
</dbReference>
<evidence type="ECO:0000313" key="8">
    <source>
        <dbReference type="EMBL" id="MBB5728297.1"/>
    </source>
</evidence>
<dbReference type="Gene3D" id="3.30.160.390">
    <property type="entry name" value="Integrase, DNA-binding domain"/>
    <property type="match status" value="1"/>
</dbReference>
<dbReference type="InterPro" id="IPR053876">
    <property type="entry name" value="Phage_int_M"/>
</dbReference>
<evidence type="ECO:0000259" key="7">
    <source>
        <dbReference type="PROSITE" id="PS51900"/>
    </source>
</evidence>
<dbReference type="Pfam" id="PF22022">
    <property type="entry name" value="Phage_int_M"/>
    <property type="match status" value="1"/>
</dbReference>
<dbReference type="InterPro" id="IPR002104">
    <property type="entry name" value="Integrase_catalytic"/>
</dbReference>
<dbReference type="InterPro" id="IPR013762">
    <property type="entry name" value="Integrase-like_cat_sf"/>
</dbReference>
<dbReference type="CDD" id="cd00801">
    <property type="entry name" value="INT_P4_C"/>
    <property type="match status" value="1"/>
</dbReference>